<dbReference type="GO" id="GO:0031931">
    <property type="term" value="C:TORC1 complex"/>
    <property type="evidence" value="ECO:0007669"/>
    <property type="project" value="UniProtKB-ARBA"/>
</dbReference>
<evidence type="ECO:0000256" key="11">
    <source>
        <dbReference type="ARBA" id="ARBA00048679"/>
    </source>
</evidence>
<evidence type="ECO:0000259" key="14">
    <source>
        <dbReference type="PROSITE" id="PS50290"/>
    </source>
</evidence>
<accession>A0A6C0SLH3</accession>
<evidence type="ECO:0000256" key="12">
    <source>
        <dbReference type="RuleBase" id="RU364109"/>
    </source>
</evidence>
<feature type="domain" description="FATC" evidence="16">
    <location>
        <begin position="2446"/>
        <end position="2478"/>
    </location>
</feature>
<dbReference type="PANTHER" id="PTHR11139">
    <property type="entry name" value="ATAXIA TELANGIECTASIA MUTATED ATM -RELATED"/>
    <property type="match status" value="1"/>
</dbReference>
<dbReference type="Pfam" id="PF11865">
    <property type="entry name" value="mTOR_dom"/>
    <property type="match status" value="1"/>
</dbReference>
<dbReference type="Pfam" id="PF02260">
    <property type="entry name" value="FATC"/>
    <property type="match status" value="1"/>
</dbReference>
<dbReference type="GO" id="GO:0005634">
    <property type="term" value="C:nucleus"/>
    <property type="evidence" value="ECO:0007669"/>
    <property type="project" value="TreeGrafter"/>
</dbReference>
<evidence type="ECO:0000256" key="10">
    <source>
        <dbReference type="ARBA" id="ARBA00047899"/>
    </source>
</evidence>
<dbReference type="InterPro" id="IPR011990">
    <property type="entry name" value="TPR-like_helical_dom_sf"/>
</dbReference>
<dbReference type="FunFam" id="3.30.1010.10:FF:000004">
    <property type="entry name" value="Serine/threonine-protein kinase TOR"/>
    <property type="match status" value="1"/>
</dbReference>
<evidence type="ECO:0000259" key="16">
    <source>
        <dbReference type="PROSITE" id="PS51190"/>
    </source>
</evidence>
<dbReference type="GO" id="GO:0031932">
    <property type="term" value="C:TORC2 complex"/>
    <property type="evidence" value="ECO:0007669"/>
    <property type="project" value="TreeGrafter"/>
</dbReference>
<dbReference type="FunFam" id="1.10.1070.11:FF:000007">
    <property type="entry name" value="Serine/threonine-protein kinase TOR"/>
    <property type="match status" value="1"/>
</dbReference>
<dbReference type="SMART" id="SM01346">
    <property type="entry name" value="DUF3385"/>
    <property type="match status" value="1"/>
</dbReference>
<dbReference type="Pfam" id="PF00454">
    <property type="entry name" value="PI3_PI4_kinase"/>
    <property type="match status" value="1"/>
</dbReference>
<dbReference type="InterPro" id="IPR036940">
    <property type="entry name" value="PI3/4_kinase_cat_sf"/>
</dbReference>
<dbReference type="InterPro" id="IPR018936">
    <property type="entry name" value="PI3/4_kinase_CS"/>
</dbReference>
<dbReference type="SUPFAM" id="SSF56112">
    <property type="entry name" value="Protein kinase-like (PK-like)"/>
    <property type="match status" value="1"/>
</dbReference>
<dbReference type="SMART" id="SM01345">
    <property type="entry name" value="Rapamycin_bind"/>
    <property type="match status" value="1"/>
</dbReference>
<evidence type="ECO:0000256" key="4">
    <source>
        <dbReference type="ARBA" id="ARBA00022737"/>
    </source>
</evidence>
<dbReference type="InterPro" id="IPR057546">
    <property type="entry name" value="HEAT_GCN1"/>
</dbReference>
<feature type="domain" description="FAT" evidence="15">
    <location>
        <begin position="1360"/>
        <end position="1932"/>
    </location>
</feature>
<comment type="catalytic activity">
    <reaction evidence="11">
        <text>L-seryl-[protein] + ATP = O-phospho-L-seryl-[protein] + ADP + H(+)</text>
        <dbReference type="Rhea" id="RHEA:17989"/>
        <dbReference type="Rhea" id="RHEA-COMP:9863"/>
        <dbReference type="Rhea" id="RHEA-COMP:11604"/>
        <dbReference type="ChEBI" id="CHEBI:15378"/>
        <dbReference type="ChEBI" id="CHEBI:29999"/>
        <dbReference type="ChEBI" id="CHEBI:30616"/>
        <dbReference type="ChEBI" id="CHEBI:83421"/>
        <dbReference type="ChEBI" id="CHEBI:456216"/>
        <dbReference type="EC" id="2.7.11.1"/>
    </reaction>
</comment>
<keyword evidence="3 12" id="KW-0808">Transferase</keyword>
<dbReference type="Gene3D" id="3.30.1010.10">
    <property type="entry name" value="Phosphatidylinositol 3-kinase Catalytic Subunit, Chain A, domain 4"/>
    <property type="match status" value="1"/>
</dbReference>
<evidence type="ECO:0000259" key="15">
    <source>
        <dbReference type="PROSITE" id="PS51189"/>
    </source>
</evidence>
<dbReference type="SMART" id="SM01343">
    <property type="entry name" value="FATC"/>
    <property type="match status" value="1"/>
</dbReference>
<reference evidence="17" key="1">
    <citation type="submission" date="2019-06" db="EMBL/GenBank/DDBJ databases">
        <authorList>
            <person name="Adameyko K."/>
            <person name="Finoshin A."/>
            <person name="Mikhailov K."/>
            <person name="Kravchuk O."/>
            <person name="Gusev O."/>
            <person name="Shagimardanova E."/>
            <person name="Lyupina Y."/>
        </authorList>
    </citation>
    <scope>NUCLEOTIDE SEQUENCE</scope>
</reference>
<dbReference type="SUPFAM" id="SSF48371">
    <property type="entry name" value="ARM repeat"/>
    <property type="match status" value="1"/>
</dbReference>
<dbReference type="Pfam" id="PF23271">
    <property type="entry name" value="HEAT_GCN1"/>
    <property type="match status" value="1"/>
</dbReference>
<dbReference type="PROSITE" id="PS51189">
    <property type="entry name" value="FAT"/>
    <property type="match status" value="1"/>
</dbReference>
<organism evidence="17">
    <name type="scientific">Halichondria panicea</name>
    <name type="common">Breadcrumb sponge</name>
    <dbReference type="NCBI Taxonomy" id="6063"/>
    <lineage>
        <taxon>Eukaryota</taxon>
        <taxon>Metazoa</taxon>
        <taxon>Porifera</taxon>
        <taxon>Demospongiae</taxon>
        <taxon>Heteroscleromorpha</taxon>
        <taxon>Suberitida</taxon>
        <taxon>Halichondriidae</taxon>
        <taxon>Halichondria</taxon>
        <taxon>Halichondria (Halichondria)</taxon>
    </lineage>
</organism>
<dbReference type="GO" id="GO:0051321">
    <property type="term" value="P:meiotic cell cycle"/>
    <property type="evidence" value="ECO:0007669"/>
    <property type="project" value="UniProtKB-KW"/>
</dbReference>
<dbReference type="SUPFAM" id="SSF47212">
    <property type="entry name" value="FKBP12-rapamycin-binding domain of FKBP-rapamycin-associated protein (FRAP)"/>
    <property type="match status" value="1"/>
</dbReference>
<dbReference type="GO" id="GO:0005737">
    <property type="term" value="C:cytoplasm"/>
    <property type="evidence" value="ECO:0007669"/>
    <property type="project" value="TreeGrafter"/>
</dbReference>
<dbReference type="InterPro" id="IPR026683">
    <property type="entry name" value="TOR_cat"/>
</dbReference>
<dbReference type="InterPro" id="IPR057564">
    <property type="entry name" value="HEAT_ATR"/>
</dbReference>
<dbReference type="GO" id="GO:2000243">
    <property type="term" value="P:positive regulation of reproductive process"/>
    <property type="evidence" value="ECO:0007669"/>
    <property type="project" value="UniProtKB-ARBA"/>
</dbReference>
<dbReference type="PROSITE" id="PS51190">
    <property type="entry name" value="FATC"/>
    <property type="match status" value="1"/>
</dbReference>
<evidence type="ECO:0000256" key="1">
    <source>
        <dbReference type="ARBA" id="ARBA00011031"/>
    </source>
</evidence>
<keyword evidence="2 12" id="KW-0723">Serine/threonine-protein kinase</keyword>
<dbReference type="InterPro" id="IPR024585">
    <property type="entry name" value="mTOR_dom"/>
</dbReference>
<feature type="region of interest" description="Disordered" evidence="13">
    <location>
        <begin position="886"/>
        <end position="912"/>
    </location>
</feature>
<protein>
    <recommendedName>
        <fullName evidence="12">Serine/threonine-protein kinase TOR</fullName>
        <ecNumber evidence="12">2.7.11.1</ecNumber>
    </recommendedName>
</protein>
<dbReference type="Pfam" id="PF08771">
    <property type="entry name" value="FRB_dom"/>
    <property type="match status" value="1"/>
</dbReference>
<dbReference type="GO" id="GO:0016242">
    <property type="term" value="P:negative regulation of macroautophagy"/>
    <property type="evidence" value="ECO:0007669"/>
    <property type="project" value="TreeGrafter"/>
</dbReference>
<dbReference type="InterPro" id="IPR050517">
    <property type="entry name" value="DDR_Repair_Kinase"/>
</dbReference>
<keyword evidence="9" id="KW-0131">Cell cycle</keyword>
<evidence type="ECO:0000256" key="2">
    <source>
        <dbReference type="ARBA" id="ARBA00022527"/>
    </source>
</evidence>
<dbReference type="PANTHER" id="PTHR11139:SF9">
    <property type="entry name" value="SERINE_THREONINE-PROTEIN KINASE MTOR"/>
    <property type="match status" value="1"/>
</dbReference>
<comment type="similarity">
    <text evidence="1 12">Belongs to the PI3/PI4-kinase family.</text>
</comment>
<evidence type="ECO:0000313" key="17">
    <source>
        <dbReference type="EMBL" id="QIA61840.1"/>
    </source>
</evidence>
<dbReference type="GO" id="GO:0000785">
    <property type="term" value="C:chromatin"/>
    <property type="evidence" value="ECO:0007669"/>
    <property type="project" value="UniProtKB-ARBA"/>
</dbReference>
<reference evidence="17" key="2">
    <citation type="journal article" date="2020" name="PLoS ONE">
        <title>Iron metabolic pathways in the processes of sponge plasticity.</title>
        <authorList>
            <person name="Finoshin A.D."/>
            <person name="Adameyko K.I."/>
            <person name="Mikhailov K.V."/>
            <person name="Kravchuk O.I."/>
            <person name="Georgiev A.A."/>
            <person name="Gornostaev N.G."/>
            <person name="Kosevich I.A."/>
            <person name="Mikhailov V.S."/>
            <person name="Gazizova G.R."/>
            <person name="Shagimardanova E.I."/>
            <person name="Gusev O.A."/>
            <person name="Lyupina Y.V."/>
        </authorList>
    </citation>
    <scope>NUCLEOTIDE SEQUENCE</scope>
</reference>
<dbReference type="InterPro" id="IPR036738">
    <property type="entry name" value="FRB_sf"/>
</dbReference>
<dbReference type="EC" id="2.7.11.1" evidence="12"/>
<dbReference type="Pfam" id="PF23593">
    <property type="entry name" value="HEAT_ATR"/>
    <property type="match status" value="1"/>
</dbReference>
<dbReference type="Gene3D" id="1.20.120.150">
    <property type="entry name" value="FKBP12-rapamycin binding domain"/>
    <property type="match status" value="1"/>
</dbReference>
<dbReference type="GO" id="GO:0004674">
    <property type="term" value="F:protein serine/threonine kinase activity"/>
    <property type="evidence" value="ECO:0007669"/>
    <property type="project" value="UniProtKB-KW"/>
</dbReference>
<dbReference type="FunFam" id="1.25.10.10:FF:000371">
    <property type="entry name" value="Serine/threonine-protein kinase TOR"/>
    <property type="match status" value="1"/>
</dbReference>
<dbReference type="GO" id="GO:0010972">
    <property type="term" value="P:negative regulation of G2/M transition of mitotic cell cycle"/>
    <property type="evidence" value="ECO:0007669"/>
    <property type="project" value="UniProtKB-ARBA"/>
</dbReference>
<dbReference type="GO" id="GO:0044877">
    <property type="term" value="F:protein-containing complex binding"/>
    <property type="evidence" value="ECO:0007669"/>
    <property type="project" value="InterPro"/>
</dbReference>
<dbReference type="InterPro" id="IPR000403">
    <property type="entry name" value="PI3/4_kinase_cat_dom"/>
</dbReference>
<dbReference type="FunFam" id="1.20.120.150:FF:000001">
    <property type="entry name" value="Serine/threonine-protein kinase TOR"/>
    <property type="match status" value="1"/>
</dbReference>
<dbReference type="Gene3D" id="1.10.1070.11">
    <property type="entry name" value="Phosphatidylinositol 3-/4-kinase, catalytic domain"/>
    <property type="match status" value="1"/>
</dbReference>
<dbReference type="Pfam" id="PF02259">
    <property type="entry name" value="FAT"/>
    <property type="match status" value="1"/>
</dbReference>
<feature type="compositionally biased region" description="Polar residues" evidence="13">
    <location>
        <begin position="544"/>
        <end position="556"/>
    </location>
</feature>
<dbReference type="GO" id="GO:0010605">
    <property type="term" value="P:negative regulation of macromolecule metabolic process"/>
    <property type="evidence" value="ECO:0007669"/>
    <property type="project" value="UniProtKB-ARBA"/>
</dbReference>
<keyword evidence="7 12" id="KW-0067">ATP-binding</keyword>
<dbReference type="CDD" id="cd05169">
    <property type="entry name" value="PIKKc_TOR"/>
    <property type="match status" value="1"/>
</dbReference>
<dbReference type="InterPro" id="IPR003152">
    <property type="entry name" value="FATC_dom"/>
</dbReference>
<dbReference type="SMART" id="SM00146">
    <property type="entry name" value="PI3Kc"/>
    <property type="match status" value="1"/>
</dbReference>
<dbReference type="GO" id="GO:0038202">
    <property type="term" value="P:TORC1 signaling"/>
    <property type="evidence" value="ECO:0007669"/>
    <property type="project" value="TreeGrafter"/>
</dbReference>
<comment type="catalytic activity">
    <reaction evidence="10 12">
        <text>L-threonyl-[protein] + ATP = O-phospho-L-threonyl-[protein] + ADP + H(+)</text>
        <dbReference type="Rhea" id="RHEA:46608"/>
        <dbReference type="Rhea" id="RHEA-COMP:11060"/>
        <dbReference type="Rhea" id="RHEA-COMP:11605"/>
        <dbReference type="ChEBI" id="CHEBI:15378"/>
        <dbReference type="ChEBI" id="CHEBI:30013"/>
        <dbReference type="ChEBI" id="CHEBI:30616"/>
        <dbReference type="ChEBI" id="CHEBI:61977"/>
        <dbReference type="ChEBI" id="CHEBI:456216"/>
        <dbReference type="EC" id="2.7.11.1"/>
    </reaction>
</comment>
<dbReference type="Gene3D" id="1.25.40.10">
    <property type="entry name" value="Tetratricopeptide repeat domain"/>
    <property type="match status" value="1"/>
</dbReference>
<evidence type="ECO:0000256" key="3">
    <source>
        <dbReference type="ARBA" id="ARBA00022679"/>
    </source>
</evidence>
<feature type="domain" description="PI3K/PI4K catalytic" evidence="14">
    <location>
        <begin position="2106"/>
        <end position="2426"/>
    </location>
</feature>
<evidence type="ECO:0000256" key="6">
    <source>
        <dbReference type="ARBA" id="ARBA00022777"/>
    </source>
</evidence>
<dbReference type="EMBL" id="MN103210">
    <property type="protein sequence ID" value="QIA61840.1"/>
    <property type="molecule type" value="mRNA"/>
</dbReference>
<dbReference type="GO" id="GO:0045944">
    <property type="term" value="P:positive regulation of transcription by RNA polymerase II"/>
    <property type="evidence" value="ECO:0007669"/>
    <property type="project" value="UniProtKB-ARBA"/>
</dbReference>
<feature type="compositionally biased region" description="Polar residues" evidence="13">
    <location>
        <begin position="2399"/>
        <end position="2417"/>
    </location>
</feature>
<dbReference type="InterPro" id="IPR011009">
    <property type="entry name" value="Kinase-like_dom_sf"/>
</dbReference>
<evidence type="ECO:0000256" key="8">
    <source>
        <dbReference type="ARBA" id="ARBA00023254"/>
    </source>
</evidence>
<keyword evidence="8" id="KW-0469">Meiosis</keyword>
<dbReference type="PROSITE" id="PS50290">
    <property type="entry name" value="PI3_4_KINASE_3"/>
    <property type="match status" value="1"/>
</dbReference>
<dbReference type="InterPro" id="IPR003151">
    <property type="entry name" value="PIK-rel_kinase_FAT"/>
</dbReference>
<dbReference type="PROSITE" id="PS00915">
    <property type="entry name" value="PI3_4_KINASE_1"/>
    <property type="match status" value="1"/>
</dbReference>
<sequence length="2478" mass="280964">MAQLPQLFFTVSGLKSRNDETRLKGANDLQKFVSTELRELPAELHSGALDDINSNIFSLVSSQEVHEKKGGILAIVSLVGLEGGANVNRLGRFANYLRSILPHSDVTLTEMTAKAIGQLALAEGAYTAEYVEFEVKRALEWISGNEHKKLAAVLILRELAVHTPTLFYQQIQQFFDNIFIAVRDPKPLIRERSVLALRACLRLTAQRESKEDVTSLNYQKTYDEAIGAFQEGASRDSRTSLSRDDKIHGSLLMINELIMNSAWSEESVREELTEMEEHHDELSVIESLMAGGQNRPTTLPGAPTKDVIKSSLPRAPLMVRRFPGFAQGYAAGKRTETKFLPSRVCQQFLNRNFDELCKLVLKYRTNKNALVHQTLLQLLPRIAALNQELFALNYLTEGVGYLQTCLRRERERAVALRSMGLMVYVLKDRMDLDPVLTTIKTNLPGIKDTTAGKRQSRTSTYEPAVFFCISMLARAVGASVESDMKALLDQMFSAGLSAELTSALKILAKEIPNLHRDIQDGLLKMLYMILLHQQMRHPGAPKSTPHTLTPTTSQGPPQEVDIGSVTLSLQTLGSFSFGAQPPLQLVQSCADYYLTSEHKSVRMEAVRTCAALLVPNLLPHNIFVTHFAPFSAASAQVVGEVLGKLLTVGITDPDDEIRECVFMSLDERFDPHLAQAENLTTLFVAVHDGVFRIRELGMCIIGRLSNLNPAFVMPTLRKVLIQILTELEYSGIGRNKEQSAKLLGHLIANAPKLVRPYQEAILKVLIPKLKEPDPNPSVTNNIMAAIGELAQVARGDMRYCVDELCPIIVEMLQDSSSLAKREVALWTFGQLVESTGYVVEPYYTYPNILDILFNFLKVEHMTGIRREVIRVLGLLGALDPYKRKQHQRSGVRSKMGTPVSKPMDKISQDTGSGDTASELLVSMGSGSNLEDFYPSVAINSLMKILKDQSLSQHHTMSIQALGFIFKSLGIKSVPYLTQVMPPFLSVMRSCDKNMREYLFKQLGQIISIIKQHARNYMPEIFAIIRDFWSPNSPIQNTIILLIEKIVVAMGDELKVYIPRLVHPVLKLFLQDTSEQKMATQKMMNALQLCGASLDDYLHLLVPPIVKVMDSSNAPEVKKTAMETIEKLSSSLDFTDYASQIIHALIQVLDQGHELRSVAMTTLCAMVIQLGKRYKIFIPTVKKVMTRHKFNHPMYELLLSRLSKDEPLVPDDDVDRKIKRQQPDEDNSAEIEAASFKKFHMEVNALSRAWSSVGRVRKEDWMEWLRRLGVELLKESPSPSLRSCWALAQAYNQLARELFNAAFVSCWMELRPVHQEDFVSNLKQALTLQNIPEITQTVLNLAEFMEHCEEATGRLPLTSELLGECAMNCRAYAKALHYKEEEFHRGLTTKTLESLISINNKLQQPDAAAGVLVFAQKKAEGEFKIQEEWYESLHNWEAAYTLYSDKSYLRPEDINLTLGRMRCLNAMGEWTKLYEIACESWGLGDDNTRKKMAVMASASAWGLGQWESMEEYCKSIHKNTPEGAFFQALMSIHKGQFAGAQECINDARDILDTELTALVGESYSRAYGVMVNIQLLSELEEIIHCLMDPDRKQQLQQNWWNRLLGCQRNVEDWQKILQVRSLVLNQQEESQSWVKYASICRKSGKMALSERTLLSLLRNDPACKQGLLVSEKYPRVTFAYMKHLWQAGSRQQAFDLLSQFVTTHKKPLVGGNDDHDKLLARCYLKLGDWRTQLEEKNDLSGPTITTIVQYFHKATEYDRCWYKAWHAWAYMNFQALLEHKQQPSSGDGAALLSPSGDGVALLAPSTPGDIGRSPSPSRDSFNEVEVTVVTYACSAVQGFFKSIALSLDSSLQDTLRLLTLWFDYGHLQDVHKALMDGVRTIDIDTWLQVIPQLIARIDHPRSRVSKLIHDLLTSVGKQHPQALIYPLMVATKSQKEQRKDAAEMILSNMREHSSDLVQQAIMVSEELIRVAILWHEQWHEGLEDASRLYFGEHNVPGMLAVLQPLHGMMENGPETLKEISFNHAYGRDLSEAYEWCKKYQHTSNVKDLTQAWELYYHVFRRISKQLPQLTTLELQYVSPNLLDCDDLELAVPGTYEPNQPIIHIKKVNASLNVITSKQRPRKLVIQGSNGQDFMFLLKGHEDLRQDERVMQLFGLVNTLLTNDPETFKRHLSIERYSVIPLSPNSGLIGWVPHCDTIHSLIRDYREKKKIMLNIEHRLMLQMSSDYDHLMLMQKVEVFEQAIESTSGDDLAKVLWLKSPSSEVWFDRRTNYTRSLAVMSMVGYILGLGDRHPSNLMLDRLTGRILHIDFGDCFEVAMTREKFPEKIPFRLTRMLTNAMEVTGIEGNFRQTCNNVMRVLRENKDSVMAVLEAFVYDPLLNWRLIDETSSKTNEARRKTRGQENGLSPSRSGQRQDSQGYQPEELNKRAVAITQRVKQKLTGNDFQHESTLDVDKQVQLLIEQATSHENLCQCYIGWCPFW</sequence>
<dbReference type="InterPro" id="IPR009076">
    <property type="entry name" value="FRB_dom"/>
</dbReference>
<evidence type="ECO:0000256" key="13">
    <source>
        <dbReference type="SAM" id="MobiDB-lite"/>
    </source>
</evidence>
<proteinExistence type="evidence at transcript level"/>
<evidence type="ECO:0000256" key="9">
    <source>
        <dbReference type="ARBA" id="ARBA00023306"/>
    </source>
</evidence>
<dbReference type="InterPro" id="IPR014009">
    <property type="entry name" value="PIK_FAT"/>
</dbReference>
<dbReference type="PROSITE" id="PS00916">
    <property type="entry name" value="PI3_4_KINASE_2"/>
    <property type="match status" value="1"/>
</dbReference>
<keyword evidence="4" id="KW-0677">Repeat</keyword>
<evidence type="ECO:0000256" key="5">
    <source>
        <dbReference type="ARBA" id="ARBA00022741"/>
    </source>
</evidence>
<evidence type="ECO:0000256" key="7">
    <source>
        <dbReference type="ARBA" id="ARBA00022840"/>
    </source>
</evidence>
<dbReference type="GO" id="GO:0005524">
    <property type="term" value="F:ATP binding"/>
    <property type="evidence" value="ECO:0007669"/>
    <property type="project" value="UniProtKB-KW"/>
</dbReference>
<name>A0A6C0SLH3_HALPA</name>
<dbReference type="GO" id="GO:1901992">
    <property type="term" value="P:positive regulation of mitotic cell cycle phase transition"/>
    <property type="evidence" value="ECO:0007669"/>
    <property type="project" value="UniProtKB-ARBA"/>
</dbReference>
<keyword evidence="6 12" id="KW-0418">Kinase</keyword>
<dbReference type="InterPro" id="IPR011989">
    <property type="entry name" value="ARM-like"/>
</dbReference>
<keyword evidence="5 12" id="KW-0547">Nucleotide-binding</keyword>
<feature type="region of interest" description="Disordered" evidence="13">
    <location>
        <begin position="537"/>
        <end position="557"/>
    </location>
</feature>
<dbReference type="Gene3D" id="1.25.10.10">
    <property type="entry name" value="Leucine-rich Repeat Variant"/>
    <property type="match status" value="3"/>
</dbReference>
<dbReference type="InterPro" id="IPR016024">
    <property type="entry name" value="ARM-type_fold"/>
</dbReference>
<feature type="region of interest" description="Disordered" evidence="13">
    <location>
        <begin position="2388"/>
        <end position="2420"/>
    </location>
</feature>